<gene>
    <name evidence="3" type="ORF">BSK65_12760</name>
</gene>
<reference evidence="3 4" key="1">
    <citation type="submission" date="2016-11" db="EMBL/GenBank/DDBJ databases">
        <title>Paenibacillus species isolates.</title>
        <authorList>
            <person name="Beno S.M."/>
        </authorList>
    </citation>
    <scope>NUCLEOTIDE SEQUENCE [LARGE SCALE GENOMIC DNA]</scope>
    <source>
        <strain evidence="3 4">FSL H7-0443</strain>
    </source>
</reference>
<protein>
    <recommendedName>
        <fullName evidence="5">1,3-beta-galactosyl-N-acetylhexosamine phosphorylase</fullName>
    </recommendedName>
</protein>
<dbReference type="InterPro" id="IPR013780">
    <property type="entry name" value="Glyco_hydro_b"/>
</dbReference>
<dbReference type="InterPro" id="IPR029062">
    <property type="entry name" value="Class_I_gatase-like"/>
</dbReference>
<accession>A0A1R0ZGU3</accession>
<evidence type="ECO:0000259" key="1">
    <source>
        <dbReference type="Pfam" id="PF17385"/>
    </source>
</evidence>
<dbReference type="AlphaFoldDB" id="A0A1R0ZGU3"/>
<dbReference type="InterPro" id="IPR035356">
    <property type="entry name" value="LBP_C"/>
</dbReference>
<feature type="domain" description="Lacto-N-biose phosphorylase C-terminal" evidence="2">
    <location>
        <begin position="133"/>
        <end position="185"/>
    </location>
</feature>
<evidence type="ECO:0008006" key="5">
    <source>
        <dbReference type="Google" id="ProtNLM"/>
    </source>
</evidence>
<comment type="caution">
    <text evidence="3">The sequence shown here is derived from an EMBL/GenBank/DDBJ whole genome shotgun (WGS) entry which is preliminary data.</text>
</comment>
<dbReference type="SUPFAM" id="SSF52317">
    <property type="entry name" value="Class I glutamine amidotransferase-like"/>
    <property type="match status" value="1"/>
</dbReference>
<evidence type="ECO:0000259" key="2">
    <source>
        <dbReference type="Pfam" id="PF17386"/>
    </source>
</evidence>
<dbReference type="Pfam" id="PF17385">
    <property type="entry name" value="LBP_M"/>
    <property type="match status" value="1"/>
</dbReference>
<name>A0A1R0ZGU3_9BACL</name>
<dbReference type="Gene3D" id="3.40.50.880">
    <property type="match status" value="1"/>
</dbReference>
<feature type="domain" description="Lacto-N-biose phosphorylase central" evidence="1">
    <location>
        <begin position="2"/>
        <end position="128"/>
    </location>
</feature>
<evidence type="ECO:0000313" key="4">
    <source>
        <dbReference type="Proteomes" id="UP000187425"/>
    </source>
</evidence>
<dbReference type="EMBL" id="MPTW01000006">
    <property type="protein sequence ID" value="OME69804.1"/>
    <property type="molecule type" value="Genomic_DNA"/>
</dbReference>
<dbReference type="Proteomes" id="UP000187425">
    <property type="component" value="Unassembled WGS sequence"/>
</dbReference>
<dbReference type="Gene3D" id="2.60.40.1180">
    <property type="entry name" value="Golgi alpha-mannosidase II"/>
    <property type="match status" value="1"/>
</dbReference>
<dbReference type="Pfam" id="PF17386">
    <property type="entry name" value="LBP_C"/>
    <property type="match status" value="1"/>
</dbReference>
<dbReference type="InterPro" id="IPR035363">
    <property type="entry name" value="LBP_M"/>
</dbReference>
<organism evidence="3 4">
    <name type="scientific">Paenibacillus odorifer</name>
    <dbReference type="NCBI Taxonomy" id="189426"/>
    <lineage>
        <taxon>Bacteria</taxon>
        <taxon>Bacillati</taxon>
        <taxon>Bacillota</taxon>
        <taxon>Bacilli</taxon>
        <taxon>Bacillales</taxon>
        <taxon>Paenibacillaceae</taxon>
        <taxon>Paenibacillus</taxon>
    </lineage>
</organism>
<proteinExistence type="predicted"/>
<sequence>MHQGGGFIGIGDPTAYEYQGVLFQLADILGVQKEMGFTASVNKPKITPVKEHFITEDLEGDIDYGEGMTMIYQAEIGAQVLDVHDNSCNLAVNSFGQGRGVYIAGLPYSIQNTRLLSRAIFWAAHQEEQLYSWFSLNPNVECHAYPETGRYCAVNNTAETQKTTILMENDLRIELELNGMESVWLDMNM</sequence>
<dbReference type="OrthoDB" id="5834503at2"/>
<evidence type="ECO:0000313" key="3">
    <source>
        <dbReference type="EMBL" id="OME69804.1"/>
    </source>
</evidence>